<organism evidence="1 2">
    <name type="scientific">Planococcus wigleyi</name>
    <dbReference type="NCBI Taxonomy" id="2762216"/>
    <lineage>
        <taxon>Bacteria</taxon>
        <taxon>Bacillati</taxon>
        <taxon>Bacillota</taxon>
        <taxon>Bacilli</taxon>
        <taxon>Bacillales</taxon>
        <taxon>Caryophanaceae</taxon>
        <taxon>Planococcus</taxon>
    </lineage>
</organism>
<keyword evidence="2" id="KW-1185">Reference proteome</keyword>
<evidence type="ECO:0000313" key="1">
    <source>
        <dbReference type="EMBL" id="MBD8016843.1"/>
    </source>
</evidence>
<dbReference type="EMBL" id="JACSPU010000019">
    <property type="protein sequence ID" value="MBD8016843.1"/>
    <property type="molecule type" value="Genomic_DNA"/>
</dbReference>
<gene>
    <name evidence="1" type="ORF">H9630_18740</name>
</gene>
<sequence>GDIQYDTMKIDVTKTTVELKPTTFPELSVIDNTGSTTGFQVDAEMLSFDHSTIGDLKSKNFGPVSFKARIFGSGSFFGMNSTNNYSATIIQKRYGFESTLVDRQLNLVIGETDKLTLPMKDMKPGTFTGVMEYTVSQLPAPEPEL</sequence>
<comment type="caution">
    <text evidence="1">The sequence shown here is derived from an EMBL/GenBank/DDBJ whole genome shotgun (WGS) entry which is preliminary data.</text>
</comment>
<protein>
    <recommendedName>
        <fullName evidence="3">AsmA-like C-terminal domain-containing protein</fullName>
    </recommendedName>
</protein>
<dbReference type="RefSeq" id="WP_191716992.1">
    <property type="nucleotide sequence ID" value="NZ_JACSPU010000019.1"/>
</dbReference>
<evidence type="ECO:0000313" key="2">
    <source>
        <dbReference type="Proteomes" id="UP000658980"/>
    </source>
</evidence>
<name>A0ABR8WIX1_9BACL</name>
<dbReference type="Proteomes" id="UP000658980">
    <property type="component" value="Unassembled WGS sequence"/>
</dbReference>
<proteinExistence type="predicted"/>
<reference evidence="1 2" key="1">
    <citation type="submission" date="2020-08" db="EMBL/GenBank/DDBJ databases">
        <title>A Genomic Blueprint of the Chicken Gut Microbiome.</title>
        <authorList>
            <person name="Gilroy R."/>
            <person name="Ravi A."/>
            <person name="Getino M."/>
            <person name="Pursley I."/>
            <person name="Horton D.L."/>
            <person name="Alikhan N.-F."/>
            <person name="Baker D."/>
            <person name="Gharbi K."/>
            <person name="Hall N."/>
            <person name="Watson M."/>
            <person name="Adriaenssens E.M."/>
            <person name="Foster-Nyarko E."/>
            <person name="Jarju S."/>
            <person name="Secka A."/>
            <person name="Antonio M."/>
            <person name="Oren A."/>
            <person name="Chaudhuri R."/>
            <person name="La Ragione R.M."/>
            <person name="Hildebrand F."/>
            <person name="Pallen M.J."/>
        </authorList>
    </citation>
    <scope>NUCLEOTIDE SEQUENCE [LARGE SCALE GENOMIC DNA]</scope>
    <source>
        <strain evidence="1 2">Sa1BUA13</strain>
    </source>
</reference>
<feature type="non-terminal residue" evidence="1">
    <location>
        <position position="1"/>
    </location>
</feature>
<evidence type="ECO:0008006" key="3">
    <source>
        <dbReference type="Google" id="ProtNLM"/>
    </source>
</evidence>
<accession>A0ABR8WIX1</accession>